<protein>
    <recommendedName>
        <fullName evidence="1">FHA domain-containing protein</fullName>
    </recommendedName>
</protein>
<feature type="domain" description="FHA" evidence="1">
    <location>
        <begin position="233"/>
        <end position="283"/>
    </location>
</feature>
<dbReference type="PANTHER" id="PTHR13233:SF0">
    <property type="entry name" value="MICROSPHERULE PROTEIN 1"/>
    <property type="match status" value="1"/>
</dbReference>
<dbReference type="Proteomes" id="UP001164929">
    <property type="component" value="Chromosome 5"/>
</dbReference>
<organism evidence="2 3">
    <name type="scientific">Populus alba x Populus x berolinensis</name>
    <dbReference type="NCBI Taxonomy" id="444605"/>
    <lineage>
        <taxon>Eukaryota</taxon>
        <taxon>Viridiplantae</taxon>
        <taxon>Streptophyta</taxon>
        <taxon>Embryophyta</taxon>
        <taxon>Tracheophyta</taxon>
        <taxon>Spermatophyta</taxon>
        <taxon>Magnoliopsida</taxon>
        <taxon>eudicotyledons</taxon>
        <taxon>Gunneridae</taxon>
        <taxon>Pentapetalae</taxon>
        <taxon>rosids</taxon>
        <taxon>fabids</taxon>
        <taxon>Malpighiales</taxon>
        <taxon>Salicaceae</taxon>
        <taxon>Saliceae</taxon>
        <taxon>Populus</taxon>
    </lineage>
</organism>
<comment type="caution">
    <text evidence="2">The sequence shown here is derived from an EMBL/GenBank/DDBJ whole genome shotgun (WGS) entry which is preliminary data.</text>
</comment>
<dbReference type="GO" id="GO:0031011">
    <property type="term" value="C:Ino80 complex"/>
    <property type="evidence" value="ECO:0007669"/>
    <property type="project" value="InterPro"/>
</dbReference>
<name>A0AAD6QYY4_9ROSI</name>
<evidence type="ECO:0000313" key="3">
    <source>
        <dbReference type="Proteomes" id="UP001164929"/>
    </source>
</evidence>
<gene>
    <name evidence="2" type="ORF">NC653_014790</name>
</gene>
<dbReference type="SUPFAM" id="SSF49879">
    <property type="entry name" value="SMAD/FHA domain"/>
    <property type="match status" value="1"/>
</dbReference>
<dbReference type="InterPro" id="IPR037912">
    <property type="entry name" value="MCRS1"/>
</dbReference>
<dbReference type="EMBL" id="JAQIZT010000005">
    <property type="protein sequence ID" value="KAJ6998735.1"/>
    <property type="molecule type" value="Genomic_DNA"/>
</dbReference>
<evidence type="ECO:0000313" key="2">
    <source>
        <dbReference type="EMBL" id="KAJ6998735.1"/>
    </source>
</evidence>
<keyword evidence="3" id="KW-1185">Reference proteome</keyword>
<dbReference type="Gene3D" id="2.60.200.20">
    <property type="match status" value="1"/>
</dbReference>
<sequence>MLAMNMSSYPDNARLEIQLQITLFHQKSNLEHHSIMLFQKLWIVDPAHKAFDTQFQNTISRRTTNGGKTIYMNTFPCIRCVENLSNTESQALWLREFSQQLAGEMMILRYMSCSNFDGKEVLQSPVPDRGYVISQFGVPISLFHEMPMWRMDENIAASVLRKTIQYQIPAEATLSRVMMMEPVFFQTLKQCRQDISMKDMNRAINKAGAGYYLVEQQKMLLSTLNLGREGRANKISRRQATINLDKIGSFYLKNLGKCSLSVNDKEIAPGQSLSLSSGCLIEIRGMPFIFEINQTCVKQYLAKKNQTQEHLV</sequence>
<dbReference type="InterPro" id="IPR000253">
    <property type="entry name" value="FHA_dom"/>
</dbReference>
<proteinExistence type="predicted"/>
<dbReference type="Pfam" id="PF00498">
    <property type="entry name" value="FHA"/>
    <property type="match status" value="1"/>
</dbReference>
<accession>A0AAD6QYY4</accession>
<dbReference type="PANTHER" id="PTHR13233">
    <property type="entry name" value="MICROSPHERULE PROTEIN 1"/>
    <property type="match status" value="1"/>
</dbReference>
<dbReference type="AlphaFoldDB" id="A0AAD6QYY4"/>
<dbReference type="InterPro" id="IPR008984">
    <property type="entry name" value="SMAD_FHA_dom_sf"/>
</dbReference>
<dbReference type="GO" id="GO:0044545">
    <property type="term" value="C:NSL complex"/>
    <property type="evidence" value="ECO:0007669"/>
    <property type="project" value="TreeGrafter"/>
</dbReference>
<reference evidence="2" key="1">
    <citation type="journal article" date="2023" name="Mol. Ecol. Resour.">
        <title>Chromosome-level genome assembly of a triploid poplar Populus alba 'Berolinensis'.</title>
        <authorList>
            <person name="Chen S."/>
            <person name="Yu Y."/>
            <person name="Wang X."/>
            <person name="Wang S."/>
            <person name="Zhang T."/>
            <person name="Zhou Y."/>
            <person name="He R."/>
            <person name="Meng N."/>
            <person name="Wang Y."/>
            <person name="Liu W."/>
            <person name="Liu Z."/>
            <person name="Liu J."/>
            <person name="Guo Q."/>
            <person name="Huang H."/>
            <person name="Sederoff R.R."/>
            <person name="Wang G."/>
            <person name="Qu G."/>
            <person name="Chen S."/>
        </authorList>
    </citation>
    <scope>NUCLEOTIDE SEQUENCE</scope>
    <source>
        <strain evidence="2">SC-2020</strain>
    </source>
</reference>
<dbReference type="GO" id="GO:0002151">
    <property type="term" value="F:G-quadruplex RNA binding"/>
    <property type="evidence" value="ECO:0007669"/>
    <property type="project" value="InterPro"/>
</dbReference>
<dbReference type="GO" id="GO:0071339">
    <property type="term" value="C:MLL1 complex"/>
    <property type="evidence" value="ECO:0007669"/>
    <property type="project" value="InterPro"/>
</dbReference>
<evidence type="ECO:0000259" key="1">
    <source>
        <dbReference type="Pfam" id="PF00498"/>
    </source>
</evidence>
<dbReference type="GO" id="GO:0045944">
    <property type="term" value="P:positive regulation of transcription by RNA polymerase II"/>
    <property type="evidence" value="ECO:0007669"/>
    <property type="project" value="TreeGrafter"/>
</dbReference>